<name>A0ABQ0KWA1_MYCCL</name>
<protein>
    <recommendedName>
        <fullName evidence="3">F-box domain-containing protein</fullName>
    </recommendedName>
</protein>
<reference evidence="1" key="1">
    <citation type="submission" date="2014-09" db="EMBL/GenBank/DDBJ databases">
        <title>Genome sequence of the luminous mushroom Mycena chlorophos for searching fungal bioluminescence genes.</title>
        <authorList>
            <person name="Tanaka Y."/>
            <person name="Kasuga D."/>
            <person name="Oba Y."/>
            <person name="Hase S."/>
            <person name="Sato K."/>
            <person name="Oba Y."/>
            <person name="Sakakibara Y."/>
        </authorList>
    </citation>
    <scope>NUCLEOTIDE SEQUENCE</scope>
</reference>
<keyword evidence="2" id="KW-1185">Reference proteome</keyword>
<accession>A0ABQ0KWA1</accession>
<dbReference type="EMBL" id="DF838741">
    <property type="protein sequence ID" value="GAT43235.1"/>
    <property type="molecule type" value="Genomic_DNA"/>
</dbReference>
<proteinExistence type="predicted"/>
<evidence type="ECO:0008006" key="3">
    <source>
        <dbReference type="Google" id="ProtNLM"/>
    </source>
</evidence>
<gene>
    <name evidence="1" type="ORF">MCHLO_00924</name>
</gene>
<dbReference type="InterPro" id="IPR032675">
    <property type="entry name" value="LRR_dom_sf"/>
</dbReference>
<organism evidence="1 2">
    <name type="scientific">Mycena chlorophos</name>
    <name type="common">Agaric fungus</name>
    <name type="synonym">Agaricus chlorophos</name>
    <dbReference type="NCBI Taxonomy" id="658473"/>
    <lineage>
        <taxon>Eukaryota</taxon>
        <taxon>Fungi</taxon>
        <taxon>Dikarya</taxon>
        <taxon>Basidiomycota</taxon>
        <taxon>Agaricomycotina</taxon>
        <taxon>Agaricomycetes</taxon>
        <taxon>Agaricomycetidae</taxon>
        <taxon>Agaricales</taxon>
        <taxon>Marasmiineae</taxon>
        <taxon>Mycenaceae</taxon>
        <taxon>Mycena</taxon>
    </lineage>
</organism>
<sequence length="433" mass="48591">MRLRKEVLVLKRLSGSLLPPEIALQIGYHNVDDAQTLRAMRLVSHEMCSASTEPLFSVLSFSKEEDFVNFSHLLRDTPALTAVVNTVKMSVSLTEPSHPMLPCLHNVEEVQWSQNGPWDSGIARTYMARIFSRATRLALGDITFEHPQAFTLLLAACNPLQALDIQRCDAASWQPVSDPDCEVLDFSELRELTLVANGGSIRLPTVSNGKPNVPTRLRTLKLLSDRDFINVHIDSSRDPCNLLQAIVFMRVSAPSLTHVTINPHSRERHAMGFNGAAAKNPSLTALTELTLHLGDVGGDTYVAEFFFASVTTSPMPQLTTLRFVCHVRGRGVELEWLHGLFGFGANARPLHADSLCVKFPSLQKVVWAFRAANHRTDYKTAGSIPELARTEWYREAMERELFRRLEEVEMGDAERLRSLVSIEWLDPMYQPLY</sequence>
<evidence type="ECO:0000313" key="2">
    <source>
        <dbReference type="Proteomes" id="UP000815677"/>
    </source>
</evidence>
<dbReference type="Proteomes" id="UP000815677">
    <property type="component" value="Unassembled WGS sequence"/>
</dbReference>
<dbReference type="Gene3D" id="3.80.10.10">
    <property type="entry name" value="Ribonuclease Inhibitor"/>
    <property type="match status" value="1"/>
</dbReference>
<evidence type="ECO:0000313" key="1">
    <source>
        <dbReference type="EMBL" id="GAT43235.1"/>
    </source>
</evidence>